<evidence type="ECO:0000256" key="5">
    <source>
        <dbReference type="SAM" id="MobiDB-lite"/>
    </source>
</evidence>
<keyword evidence="3" id="KW-0677">Repeat</keyword>
<feature type="region of interest" description="Disordered" evidence="5">
    <location>
        <begin position="265"/>
        <end position="299"/>
    </location>
</feature>
<dbReference type="Gene3D" id="1.25.10.10">
    <property type="entry name" value="Leucine-rich Repeat Variant"/>
    <property type="match status" value="3"/>
</dbReference>
<dbReference type="Pfam" id="PF11916">
    <property type="entry name" value="Vac14_Fig4_bd"/>
    <property type="match status" value="1"/>
</dbReference>
<reference evidence="7" key="1">
    <citation type="submission" date="2023-03" db="EMBL/GenBank/DDBJ databases">
        <title>Mating type loci evolution in Malassezia.</title>
        <authorList>
            <person name="Coelho M.A."/>
        </authorList>
    </citation>
    <scope>NUCLEOTIDE SEQUENCE</scope>
    <source>
        <strain evidence="7">CBS 11721</strain>
    </source>
</reference>
<dbReference type="PANTHER" id="PTHR16023">
    <property type="entry name" value="TAX1 BINDING PROTEIN-RELATED"/>
    <property type="match status" value="1"/>
</dbReference>
<organism evidence="7 8">
    <name type="scientific">Malassezia cuniculi</name>
    <dbReference type="NCBI Taxonomy" id="948313"/>
    <lineage>
        <taxon>Eukaryota</taxon>
        <taxon>Fungi</taxon>
        <taxon>Dikarya</taxon>
        <taxon>Basidiomycota</taxon>
        <taxon>Ustilaginomycotina</taxon>
        <taxon>Malasseziomycetes</taxon>
        <taxon>Malasseziales</taxon>
        <taxon>Malasseziaceae</taxon>
        <taxon>Malassezia</taxon>
    </lineage>
</organism>
<evidence type="ECO:0000256" key="1">
    <source>
        <dbReference type="ARBA" id="ARBA00004308"/>
    </source>
</evidence>
<dbReference type="AlphaFoldDB" id="A0AAF0ETU1"/>
<dbReference type="EMBL" id="CP119881">
    <property type="protein sequence ID" value="WFD36670.1"/>
    <property type="molecule type" value="Genomic_DNA"/>
</dbReference>
<dbReference type="GO" id="GO:0000329">
    <property type="term" value="C:fungal-type vacuole membrane"/>
    <property type="evidence" value="ECO:0007669"/>
    <property type="project" value="TreeGrafter"/>
</dbReference>
<dbReference type="InterPro" id="IPR011989">
    <property type="entry name" value="ARM-like"/>
</dbReference>
<name>A0AAF0ETU1_9BASI</name>
<comment type="subcellular location">
    <subcellularLocation>
        <location evidence="1">Endomembrane system</location>
    </subcellularLocation>
</comment>
<evidence type="ECO:0000256" key="2">
    <source>
        <dbReference type="ARBA" id="ARBA00010225"/>
    </source>
</evidence>
<dbReference type="InterPro" id="IPR026825">
    <property type="entry name" value="Vac14"/>
</dbReference>
<sequence length="826" mass="90937">MVSLIVQQLCQLLVEKQSQQPNARNGGLIGLAGVAIALGQEVATFLDRIVPPLLACFSDPDAKTRYFTCESFYNIAKVCKGEVLVYFNEIFDVLSRLAADSELSVKNGAELLDRLLKDIVCEAAPHYVSIYQDVARIRARQDAEFGATGGVSELDVAREKAEHEQHVSELHVIHDERDMAMNKAFSLARFVPLLAQHMQAVSPLTRNYLVGWVALLDSVPDLQIVAYLPSFLRALFRYLSDPNPDVRVATSEVLSEFIGEIRDAGHHKTDEDGGDSAALVPLHAGPEEDNESDSSASHVSEELVHVPGHVVRIQYDAILEILLEQSASSDEDVQATTLRWITEFLQVVTQMVVPFTPRLIAAVLPSLAHPSPAIQGSATETNAQLFAAVQRLRDDAPSSATTPSTISTPDPIGSIPLSLLDIPATVAELQTQLKSEHDETRLSALEWLIMLHQKAPQIFATSGFDAFLNALSDPSEEVILADLRLLAQISSVSDDAFVRTLLSDLLQVFRTESRLLETRGTLIVRQLCASLQTEKVFCTMAEILEREEDLEFASTMVQHLTMVLLTSPELAAFRRRLRTLDARDSQQLFVALYRSWCHSAVSAICLCLLAQAYEHACSLLRTMADLEITLSMLIQLDKLVQLLESPIFTPLRLQLLEPDANPYLFKCLYGILMLLPQSSAFATLRNRLNAVNGLGYLQAVGRTSYGGTTQTPRKIGAGEIKWPELQTHFRQVQLRHERARRHAPASESPGALAPPLASTPAISRVRRRDAPSIHRMSTNLSGISLGGAPSVAGSNVMAYDGNTTQQRNGIWGWVQPGQRTSSLSRQ</sequence>
<feature type="domain" description="Vacuolar protein 14 C-terminal Fig4-binding" evidence="6">
    <location>
        <begin position="514"/>
        <end position="691"/>
    </location>
</feature>
<accession>A0AAF0ETU1</accession>
<evidence type="ECO:0000259" key="6">
    <source>
        <dbReference type="Pfam" id="PF11916"/>
    </source>
</evidence>
<evidence type="ECO:0000313" key="7">
    <source>
        <dbReference type="EMBL" id="WFD36670.1"/>
    </source>
</evidence>
<dbReference type="GO" id="GO:0010008">
    <property type="term" value="C:endosome membrane"/>
    <property type="evidence" value="ECO:0007669"/>
    <property type="project" value="TreeGrafter"/>
</dbReference>
<dbReference type="Pfam" id="PF12755">
    <property type="entry name" value="Vac14_Fab1_bd"/>
    <property type="match status" value="1"/>
</dbReference>
<evidence type="ECO:0000256" key="4">
    <source>
        <dbReference type="ARBA" id="ARBA00023136"/>
    </source>
</evidence>
<protein>
    <recommendedName>
        <fullName evidence="6">Vacuolar protein 14 C-terminal Fig4-binding domain-containing protein</fullName>
    </recommendedName>
</protein>
<evidence type="ECO:0000313" key="8">
    <source>
        <dbReference type="Proteomes" id="UP001219933"/>
    </source>
</evidence>
<dbReference type="GO" id="GO:0070772">
    <property type="term" value="C:PAS complex"/>
    <property type="evidence" value="ECO:0007669"/>
    <property type="project" value="InterPro"/>
</dbReference>
<dbReference type="GO" id="GO:0006661">
    <property type="term" value="P:phosphatidylinositol biosynthetic process"/>
    <property type="evidence" value="ECO:0007669"/>
    <property type="project" value="InterPro"/>
</dbReference>
<gene>
    <name evidence="7" type="ORF">MCUN1_003557</name>
</gene>
<evidence type="ECO:0000256" key="3">
    <source>
        <dbReference type="ARBA" id="ARBA00022737"/>
    </source>
</evidence>
<dbReference type="Proteomes" id="UP001219933">
    <property type="component" value="Chromosome 5"/>
</dbReference>
<dbReference type="InterPro" id="IPR021841">
    <property type="entry name" value="VAC14_Fig4p-bd"/>
</dbReference>
<dbReference type="SUPFAM" id="SSF48371">
    <property type="entry name" value="ARM repeat"/>
    <property type="match status" value="1"/>
</dbReference>
<comment type="similarity">
    <text evidence="2">Belongs to the VAC14 family.</text>
</comment>
<proteinExistence type="inferred from homology"/>
<dbReference type="PANTHER" id="PTHR16023:SF0">
    <property type="entry name" value="PROTEIN VAC14 HOMOLOG"/>
    <property type="match status" value="1"/>
</dbReference>
<keyword evidence="8" id="KW-1185">Reference proteome</keyword>
<dbReference type="InterPro" id="IPR016024">
    <property type="entry name" value="ARM-type_fold"/>
</dbReference>
<keyword evidence="4" id="KW-0472">Membrane</keyword>